<dbReference type="AlphaFoldDB" id="M8EDW7"/>
<dbReference type="EC" id="3.4.16.4" evidence="4"/>
<dbReference type="GO" id="GO:0008360">
    <property type="term" value="P:regulation of cell shape"/>
    <property type="evidence" value="ECO:0007669"/>
    <property type="project" value="UniProtKB-KW"/>
</dbReference>
<comment type="similarity">
    <text evidence="3 15">Belongs to the peptidase S11 family.</text>
</comment>
<feature type="active site" description="Acyl-ester intermediate" evidence="13">
    <location>
        <position position="65"/>
    </location>
</feature>
<feature type="active site" description="Proton acceptor" evidence="13">
    <location>
        <position position="68"/>
    </location>
</feature>
<keyword evidence="8" id="KW-0378">Hydrolase</keyword>
<dbReference type="SUPFAM" id="SSF69189">
    <property type="entry name" value="Penicillin-binding protein associated domain"/>
    <property type="match status" value="1"/>
</dbReference>
<evidence type="ECO:0000256" key="1">
    <source>
        <dbReference type="ARBA" id="ARBA00003217"/>
    </source>
</evidence>
<reference evidence="18 19" key="1">
    <citation type="submission" date="2013-03" db="EMBL/GenBank/DDBJ databases">
        <title>Assembly of a new bacterial strain Brevibacillus borstelensis AK1.</title>
        <authorList>
            <person name="Rajan I."/>
            <person name="PoliReddy D."/>
            <person name="Sugumar T."/>
            <person name="Rathinam K."/>
            <person name="Alqarawi S."/>
            <person name="Khalil A.B."/>
            <person name="Sivakumar N."/>
        </authorList>
    </citation>
    <scope>NUCLEOTIDE SEQUENCE [LARGE SCALE GENOMIC DNA]</scope>
    <source>
        <strain evidence="18 19">AK1</strain>
    </source>
</reference>
<evidence type="ECO:0000256" key="7">
    <source>
        <dbReference type="ARBA" id="ARBA00022729"/>
    </source>
</evidence>
<keyword evidence="7" id="KW-0732">Signal</keyword>
<dbReference type="InterPro" id="IPR012338">
    <property type="entry name" value="Beta-lactam/transpept-like"/>
</dbReference>
<evidence type="ECO:0000256" key="11">
    <source>
        <dbReference type="ARBA" id="ARBA00023316"/>
    </source>
</evidence>
<dbReference type="Pfam" id="PF00768">
    <property type="entry name" value="Peptidase_S11"/>
    <property type="match status" value="1"/>
</dbReference>
<comment type="function">
    <text evidence="1">Removes C-terminal D-alanyl residues from sugar-peptide cell wall precursors.</text>
</comment>
<dbReference type="Pfam" id="PF07943">
    <property type="entry name" value="PBP5_C"/>
    <property type="match status" value="1"/>
</dbReference>
<evidence type="ECO:0000256" key="14">
    <source>
        <dbReference type="PIRSR" id="PIRSR618044-2"/>
    </source>
</evidence>
<dbReference type="GO" id="GO:0006508">
    <property type="term" value="P:proteolysis"/>
    <property type="evidence" value="ECO:0007669"/>
    <property type="project" value="UniProtKB-KW"/>
</dbReference>
<keyword evidence="9" id="KW-0133">Cell shape</keyword>
<evidence type="ECO:0000256" key="2">
    <source>
        <dbReference type="ARBA" id="ARBA00004752"/>
    </source>
</evidence>
<feature type="binding site" evidence="14">
    <location>
        <position position="228"/>
    </location>
    <ligand>
        <name>substrate</name>
    </ligand>
</feature>
<evidence type="ECO:0000256" key="3">
    <source>
        <dbReference type="ARBA" id="ARBA00007164"/>
    </source>
</evidence>
<dbReference type="InterPro" id="IPR015956">
    <property type="entry name" value="Peniciliin-bd_prot_C_sf"/>
</dbReference>
<evidence type="ECO:0000256" key="5">
    <source>
        <dbReference type="ARBA" id="ARBA00022645"/>
    </source>
</evidence>
<evidence type="ECO:0000256" key="10">
    <source>
        <dbReference type="ARBA" id="ARBA00022984"/>
    </source>
</evidence>
<gene>
    <name evidence="18" type="ORF">I532_06565</name>
</gene>
<comment type="catalytic activity">
    <reaction evidence="12">
        <text>Preferential cleavage: (Ac)2-L-Lys-D-Ala-|-D-Ala. Also transpeptidation of peptidyl-alanyl moieties that are N-acyl substituents of D-alanine.</text>
        <dbReference type="EC" id="3.4.16.4"/>
    </reaction>
</comment>
<proteinExistence type="inferred from homology"/>
<name>M8EDW7_9BACL</name>
<feature type="active site" evidence="13">
    <location>
        <position position="120"/>
    </location>
</feature>
<feature type="domain" description="Peptidase S11 D-alanyl-D-alanine carboxypeptidase A N-terminal" evidence="16">
    <location>
        <begin position="30"/>
        <end position="258"/>
    </location>
</feature>
<dbReference type="InterPro" id="IPR001967">
    <property type="entry name" value="Peptidase_S11_N"/>
</dbReference>
<comment type="pathway">
    <text evidence="2">Cell wall biogenesis; peptidoglycan biosynthesis.</text>
</comment>
<keyword evidence="11" id="KW-0961">Cell wall biogenesis/degradation</keyword>
<dbReference type="STRING" id="1300222.I532_06565"/>
<dbReference type="InterPro" id="IPR018044">
    <property type="entry name" value="Peptidase_S11"/>
</dbReference>
<dbReference type="PATRIC" id="fig|1300222.3.peg.1347"/>
<dbReference type="GeneID" id="89500167"/>
<comment type="caution">
    <text evidence="18">The sequence shown here is derived from an EMBL/GenBank/DDBJ whole genome shotgun (WGS) entry which is preliminary data.</text>
</comment>
<protein>
    <recommendedName>
        <fullName evidence="4">serine-type D-Ala-D-Ala carboxypeptidase</fullName>
        <ecNumber evidence="4">3.4.16.4</ecNumber>
    </recommendedName>
</protein>
<accession>M8EDW7</accession>
<dbReference type="PANTHER" id="PTHR21581">
    <property type="entry name" value="D-ALANYL-D-ALANINE CARBOXYPEPTIDASE"/>
    <property type="match status" value="1"/>
</dbReference>
<evidence type="ECO:0000313" key="19">
    <source>
        <dbReference type="Proteomes" id="UP000012081"/>
    </source>
</evidence>
<dbReference type="InterPro" id="IPR012907">
    <property type="entry name" value="Peptidase_S11_C"/>
</dbReference>
<dbReference type="EMBL" id="APBN01000002">
    <property type="protein sequence ID" value="EMT53655.1"/>
    <property type="molecule type" value="Genomic_DNA"/>
</dbReference>
<evidence type="ECO:0000259" key="17">
    <source>
        <dbReference type="Pfam" id="PF07943"/>
    </source>
</evidence>
<dbReference type="OrthoDB" id="9791132at2"/>
<evidence type="ECO:0000256" key="9">
    <source>
        <dbReference type="ARBA" id="ARBA00022960"/>
    </source>
</evidence>
<dbReference type="GO" id="GO:0071555">
    <property type="term" value="P:cell wall organization"/>
    <property type="evidence" value="ECO:0007669"/>
    <property type="project" value="UniProtKB-KW"/>
</dbReference>
<feature type="domain" description="Peptidase S11 D-Ala-D-Ala carboxypeptidase A C-terminal" evidence="17">
    <location>
        <begin position="275"/>
        <end position="360"/>
    </location>
</feature>
<evidence type="ECO:0000313" key="18">
    <source>
        <dbReference type="EMBL" id="EMT53655.1"/>
    </source>
</evidence>
<evidence type="ECO:0000259" key="16">
    <source>
        <dbReference type="Pfam" id="PF00768"/>
    </source>
</evidence>
<dbReference type="PANTHER" id="PTHR21581:SF33">
    <property type="entry name" value="D-ALANYL-D-ALANINE CARBOXYPEPTIDASE DACB"/>
    <property type="match status" value="1"/>
</dbReference>
<evidence type="ECO:0000256" key="6">
    <source>
        <dbReference type="ARBA" id="ARBA00022670"/>
    </source>
</evidence>
<organism evidence="18 19">
    <name type="scientific">Brevibacillus borstelensis AK1</name>
    <dbReference type="NCBI Taxonomy" id="1300222"/>
    <lineage>
        <taxon>Bacteria</taxon>
        <taxon>Bacillati</taxon>
        <taxon>Bacillota</taxon>
        <taxon>Bacilli</taxon>
        <taxon>Bacillales</taxon>
        <taxon>Paenibacillaceae</taxon>
        <taxon>Brevibacillus</taxon>
    </lineage>
</organism>
<sequence>MNVRKYLSGALVVFLFFLLGTPNVASVKAASKAPGISAEAAALIDVASGRILYSKNGSKKMRIASLTKTMTAIVAIENGRLEDIVSVPKEAVGVEGSSIYLKNGEKLTLEELLYGLMLRSGNDAAVTVAHHIGGSVPGFVYLMNEKAAMIGMSHTNFTNPHGLDDSNMHYSTAEDMAKLSAYALKNPVFRQIVSTKVKNISWEGEEYDRRLQNKNKLLHLYQGADGVKTGYTKLAKRCLASSATRDGRQLATITLNAPDDWNDSMALMDWGFQQFSNVTVVEKGEIVETALSDRGQGIRLAALNEWIYPLRKEETAQIKKKVVLTEKQVSQAVAGSHAGFLQIFIGDRQIGQVPLAVLGDSPTMAKSGHHPTFWERVWKIIAGGMWSA</sequence>
<dbReference type="SUPFAM" id="SSF56601">
    <property type="entry name" value="beta-lactamase/transpeptidase-like"/>
    <property type="match status" value="1"/>
</dbReference>
<keyword evidence="10" id="KW-0573">Peptidoglycan synthesis</keyword>
<dbReference type="UniPathway" id="UPA00219"/>
<keyword evidence="5 18" id="KW-0121">Carboxypeptidase</keyword>
<dbReference type="GO" id="GO:0009002">
    <property type="term" value="F:serine-type D-Ala-D-Ala carboxypeptidase activity"/>
    <property type="evidence" value="ECO:0007669"/>
    <property type="project" value="UniProtKB-EC"/>
</dbReference>
<dbReference type="RefSeq" id="WP_003387163.1">
    <property type="nucleotide sequence ID" value="NZ_APBN01000002.1"/>
</dbReference>
<keyword evidence="6" id="KW-0645">Protease</keyword>
<dbReference type="Gene3D" id="2.30.140.30">
    <property type="match status" value="1"/>
</dbReference>
<dbReference type="Proteomes" id="UP000012081">
    <property type="component" value="Unassembled WGS sequence"/>
</dbReference>
<dbReference type="GO" id="GO:0009252">
    <property type="term" value="P:peptidoglycan biosynthetic process"/>
    <property type="evidence" value="ECO:0007669"/>
    <property type="project" value="UniProtKB-UniPathway"/>
</dbReference>
<evidence type="ECO:0000256" key="13">
    <source>
        <dbReference type="PIRSR" id="PIRSR618044-1"/>
    </source>
</evidence>
<evidence type="ECO:0000256" key="12">
    <source>
        <dbReference type="ARBA" id="ARBA00034000"/>
    </source>
</evidence>
<dbReference type="Gene3D" id="3.40.710.10">
    <property type="entry name" value="DD-peptidase/beta-lactamase superfamily"/>
    <property type="match status" value="1"/>
</dbReference>
<evidence type="ECO:0000256" key="4">
    <source>
        <dbReference type="ARBA" id="ARBA00012448"/>
    </source>
</evidence>
<evidence type="ECO:0000256" key="8">
    <source>
        <dbReference type="ARBA" id="ARBA00022801"/>
    </source>
</evidence>
<dbReference type="PRINTS" id="PR00725">
    <property type="entry name" value="DADACBPTASE1"/>
</dbReference>
<keyword evidence="19" id="KW-1185">Reference proteome</keyword>
<evidence type="ECO:0000256" key="15">
    <source>
        <dbReference type="RuleBase" id="RU004016"/>
    </source>
</evidence>